<dbReference type="Pfam" id="PF01472">
    <property type="entry name" value="PUA"/>
    <property type="match status" value="1"/>
</dbReference>
<evidence type="ECO:0000256" key="8">
    <source>
        <dbReference type="HAMAP-Rule" id="MF_00456"/>
    </source>
</evidence>
<dbReference type="AlphaFoldDB" id="A0A3A4R9Y8"/>
<evidence type="ECO:0000256" key="5">
    <source>
        <dbReference type="ARBA" id="ARBA00022741"/>
    </source>
</evidence>
<dbReference type="FunFam" id="2.30.130.10:FF:000007">
    <property type="entry name" value="Glutamate 5-kinase"/>
    <property type="match status" value="1"/>
</dbReference>
<dbReference type="InterPro" id="IPR041739">
    <property type="entry name" value="G5K_ProB"/>
</dbReference>
<keyword evidence="3 8" id="KW-0641">Proline biosynthesis</keyword>
<name>A0A3A4R9Y8_9BACT</name>
<comment type="function">
    <text evidence="8">Catalyzes the transfer of a phosphate group to glutamate to form L-glutamate 5-phosphate.</text>
</comment>
<dbReference type="EMBL" id="QZJZ01000014">
    <property type="protein sequence ID" value="RJP61339.1"/>
    <property type="molecule type" value="Genomic_DNA"/>
</dbReference>
<keyword evidence="6 8" id="KW-0418">Kinase</keyword>
<keyword evidence="2 8" id="KW-0028">Amino-acid biosynthesis</keyword>
<dbReference type="HAMAP" id="MF_00456">
    <property type="entry name" value="ProB"/>
    <property type="match status" value="1"/>
</dbReference>
<dbReference type="InterPro" id="IPR001057">
    <property type="entry name" value="Glu/AcGlu_kinase"/>
</dbReference>
<gene>
    <name evidence="8 10" type="primary">proB</name>
    <name evidence="10" type="ORF">C4541_02225</name>
</gene>
<dbReference type="InterPro" id="IPR036393">
    <property type="entry name" value="AceGlu_kinase-like_sf"/>
</dbReference>
<dbReference type="SUPFAM" id="SSF53633">
    <property type="entry name" value="Carbamate kinase-like"/>
    <property type="match status" value="1"/>
</dbReference>
<keyword evidence="7 8" id="KW-0067">ATP-binding</keyword>
<evidence type="ECO:0000256" key="7">
    <source>
        <dbReference type="ARBA" id="ARBA00022840"/>
    </source>
</evidence>
<dbReference type="GO" id="GO:0055129">
    <property type="term" value="P:L-proline biosynthetic process"/>
    <property type="evidence" value="ECO:0007669"/>
    <property type="project" value="UniProtKB-UniRule"/>
</dbReference>
<dbReference type="UniPathway" id="UPA00098">
    <property type="reaction ID" value="UER00359"/>
</dbReference>
<dbReference type="CDD" id="cd04242">
    <property type="entry name" value="AAK_G5K_ProB"/>
    <property type="match status" value="1"/>
</dbReference>
<dbReference type="SUPFAM" id="SSF88697">
    <property type="entry name" value="PUA domain-like"/>
    <property type="match status" value="1"/>
</dbReference>
<feature type="binding site" evidence="8">
    <location>
        <position position="141"/>
    </location>
    <ligand>
        <name>substrate</name>
    </ligand>
</feature>
<comment type="subcellular location">
    <subcellularLocation>
        <location evidence="8">Cytoplasm</location>
    </subcellularLocation>
</comment>
<comment type="caution">
    <text evidence="8">Lacks conserved residue(s) required for the propagation of feature annotation.</text>
</comment>
<accession>A0A3A4R9Y8</accession>
<dbReference type="CDD" id="cd21157">
    <property type="entry name" value="PUA_G5K"/>
    <property type="match status" value="1"/>
</dbReference>
<dbReference type="InterPro" id="IPR005715">
    <property type="entry name" value="Glu_5kinase/COase_Synthase"/>
</dbReference>
<dbReference type="PANTHER" id="PTHR43654">
    <property type="entry name" value="GLUTAMATE 5-KINASE"/>
    <property type="match status" value="1"/>
</dbReference>
<feature type="binding site" evidence="8">
    <location>
        <position position="14"/>
    </location>
    <ligand>
        <name>ATP</name>
        <dbReference type="ChEBI" id="CHEBI:30616"/>
    </ligand>
</feature>
<evidence type="ECO:0000313" key="10">
    <source>
        <dbReference type="EMBL" id="RJP61339.1"/>
    </source>
</evidence>
<dbReference type="NCBIfam" id="TIGR01027">
    <property type="entry name" value="proB"/>
    <property type="match status" value="1"/>
</dbReference>
<keyword evidence="4 8" id="KW-0808">Transferase</keyword>
<dbReference type="GO" id="GO:0003723">
    <property type="term" value="F:RNA binding"/>
    <property type="evidence" value="ECO:0007669"/>
    <property type="project" value="InterPro"/>
</dbReference>
<comment type="similarity">
    <text evidence="8">Belongs to the glutamate 5-kinase family.</text>
</comment>
<dbReference type="PROSITE" id="PS50890">
    <property type="entry name" value="PUA"/>
    <property type="match status" value="1"/>
</dbReference>
<comment type="caution">
    <text evidence="10">The sequence shown here is derived from an EMBL/GenBank/DDBJ whole genome shotgun (WGS) entry which is preliminary data.</text>
</comment>
<dbReference type="InterPro" id="IPR001048">
    <property type="entry name" value="Asp/Glu/Uridylate_kinase"/>
</dbReference>
<dbReference type="Gene3D" id="3.40.1160.10">
    <property type="entry name" value="Acetylglutamate kinase-like"/>
    <property type="match status" value="1"/>
</dbReference>
<sequence length="380" mass="42093">MRQVITYSKRIVVKLGTGLLTNKKAQIDHEIIQKLVKQIAHLIHEGRQVVLVSSGAIGAGFPMLQLDKRPTTLPLLQASASIGQAKLMRLYDNLFSRENIVVGQILLTRDDLKIRKRHLNIRNTMTSLLQRQVLPIINENDTVSVDEIRFGDNDMLSALVANLIQADLLINLTNVDGLLQCSEDGKSLGTTVIPEVKGLPQHIFRHSTSEKSALGSGGMKSKLMAARMMTTSGEFMVIANGRVDNILIKVINGESIGTLFTPAKPKMVSRKRWIAFFHQAKGKIFVDNGAAKALVYNGKSLLPKGIINIEGKFNIGDIVLIYDNNNEEIGRGMVNFSSTDLVLIMGRHTSDIEPILGHRSYEEIIHRDNLVITSSESEER</sequence>
<comment type="pathway">
    <text evidence="8">Amino-acid biosynthesis; L-proline biosynthesis; L-glutamate 5-semialdehyde from L-glutamate: step 1/2.</text>
</comment>
<evidence type="ECO:0000259" key="9">
    <source>
        <dbReference type="SMART" id="SM00359"/>
    </source>
</evidence>
<dbReference type="SMART" id="SM00359">
    <property type="entry name" value="PUA"/>
    <property type="match status" value="1"/>
</dbReference>
<dbReference type="PRINTS" id="PR00474">
    <property type="entry name" value="GLU5KINASE"/>
</dbReference>
<dbReference type="Pfam" id="PF00696">
    <property type="entry name" value="AA_kinase"/>
    <property type="match status" value="1"/>
</dbReference>
<reference evidence="10 11" key="1">
    <citation type="journal article" date="2017" name="ISME J.">
        <title>Energy and carbon metabolisms in a deep terrestrial subsurface fluid microbial community.</title>
        <authorList>
            <person name="Momper L."/>
            <person name="Jungbluth S.P."/>
            <person name="Lee M.D."/>
            <person name="Amend J.P."/>
        </authorList>
    </citation>
    <scope>NUCLEOTIDE SEQUENCE [LARGE SCALE GENOMIC DNA]</scope>
    <source>
        <strain evidence="10">SURF_26</strain>
    </source>
</reference>
<dbReference type="GO" id="GO:0005829">
    <property type="term" value="C:cytosol"/>
    <property type="evidence" value="ECO:0007669"/>
    <property type="project" value="TreeGrafter"/>
</dbReference>
<dbReference type="InterPro" id="IPR015947">
    <property type="entry name" value="PUA-like_sf"/>
</dbReference>
<dbReference type="FunFam" id="3.40.1160.10:FF:000018">
    <property type="entry name" value="Glutamate 5-kinase"/>
    <property type="match status" value="1"/>
</dbReference>
<dbReference type="GO" id="GO:0004349">
    <property type="term" value="F:glutamate 5-kinase activity"/>
    <property type="evidence" value="ECO:0007669"/>
    <property type="project" value="UniProtKB-UniRule"/>
</dbReference>
<keyword evidence="1 8" id="KW-0963">Cytoplasm</keyword>
<dbReference type="Proteomes" id="UP000266426">
    <property type="component" value="Unassembled WGS sequence"/>
</dbReference>
<evidence type="ECO:0000256" key="3">
    <source>
        <dbReference type="ARBA" id="ARBA00022650"/>
    </source>
</evidence>
<dbReference type="PIRSF" id="PIRSF000729">
    <property type="entry name" value="GK"/>
    <property type="match status" value="1"/>
</dbReference>
<keyword evidence="5 8" id="KW-0547">Nucleotide-binding</keyword>
<organism evidence="10 11">
    <name type="scientific">Candidatus Auribacter fodinae</name>
    <dbReference type="NCBI Taxonomy" id="2093366"/>
    <lineage>
        <taxon>Bacteria</taxon>
        <taxon>Pseudomonadati</taxon>
        <taxon>Candidatus Auribacterota</taxon>
        <taxon>Candidatus Auribacteria</taxon>
        <taxon>Candidatus Auribacterales</taxon>
        <taxon>Candidatus Auribacteraceae</taxon>
        <taxon>Candidatus Auribacter</taxon>
    </lineage>
</organism>
<evidence type="ECO:0000256" key="4">
    <source>
        <dbReference type="ARBA" id="ARBA00022679"/>
    </source>
</evidence>
<protein>
    <recommendedName>
        <fullName evidence="8">Glutamate 5-kinase</fullName>
        <ecNumber evidence="8">2.7.2.11</ecNumber>
    </recommendedName>
    <alternativeName>
        <fullName evidence="8">Gamma-glutamyl kinase</fullName>
        <shortName evidence="8">GK</shortName>
    </alternativeName>
</protein>
<proteinExistence type="inferred from homology"/>
<dbReference type="EC" id="2.7.2.11" evidence="8"/>
<dbReference type="InterPro" id="IPR002478">
    <property type="entry name" value="PUA"/>
</dbReference>
<dbReference type="GO" id="GO:0005524">
    <property type="term" value="F:ATP binding"/>
    <property type="evidence" value="ECO:0007669"/>
    <property type="project" value="UniProtKB-KW"/>
</dbReference>
<dbReference type="InterPro" id="IPR011529">
    <property type="entry name" value="Glu_5kinase"/>
</dbReference>
<dbReference type="Gene3D" id="2.30.130.10">
    <property type="entry name" value="PUA domain"/>
    <property type="match status" value="1"/>
</dbReference>
<feature type="binding site" evidence="8">
    <location>
        <position position="54"/>
    </location>
    <ligand>
        <name>substrate</name>
    </ligand>
</feature>
<evidence type="ECO:0000313" key="11">
    <source>
        <dbReference type="Proteomes" id="UP000266426"/>
    </source>
</evidence>
<evidence type="ECO:0000256" key="1">
    <source>
        <dbReference type="ARBA" id="ARBA00022490"/>
    </source>
</evidence>
<evidence type="ECO:0000256" key="2">
    <source>
        <dbReference type="ARBA" id="ARBA00022605"/>
    </source>
</evidence>
<evidence type="ECO:0000256" key="6">
    <source>
        <dbReference type="ARBA" id="ARBA00022777"/>
    </source>
</evidence>
<comment type="catalytic activity">
    <reaction evidence="8">
        <text>L-glutamate + ATP = L-glutamyl 5-phosphate + ADP</text>
        <dbReference type="Rhea" id="RHEA:14877"/>
        <dbReference type="ChEBI" id="CHEBI:29985"/>
        <dbReference type="ChEBI" id="CHEBI:30616"/>
        <dbReference type="ChEBI" id="CHEBI:58274"/>
        <dbReference type="ChEBI" id="CHEBI:456216"/>
        <dbReference type="EC" id="2.7.2.11"/>
    </reaction>
</comment>
<dbReference type="InterPro" id="IPR019797">
    <property type="entry name" value="Glutamate_5-kinase_CS"/>
</dbReference>
<feature type="domain" description="PUA" evidence="9">
    <location>
        <begin position="282"/>
        <end position="365"/>
    </location>
</feature>
<dbReference type="InterPro" id="IPR036974">
    <property type="entry name" value="PUA_sf"/>
</dbReference>
<dbReference type="PANTHER" id="PTHR43654:SF1">
    <property type="entry name" value="ISOPENTENYL PHOSPHATE KINASE"/>
    <property type="match status" value="1"/>
</dbReference>
<dbReference type="PROSITE" id="PS00902">
    <property type="entry name" value="GLUTAMATE_5_KINASE"/>
    <property type="match status" value="1"/>
</dbReference>
<feature type="binding site" evidence="8">
    <location>
        <position position="153"/>
    </location>
    <ligand>
        <name>substrate</name>
    </ligand>
</feature>
<feature type="binding site" evidence="8">
    <location>
        <begin position="216"/>
        <end position="222"/>
    </location>
    <ligand>
        <name>ATP</name>
        <dbReference type="ChEBI" id="CHEBI:30616"/>
    </ligand>
</feature>